<feature type="region of interest" description="Disordered" evidence="3">
    <location>
        <begin position="958"/>
        <end position="994"/>
    </location>
</feature>
<reference evidence="6" key="1">
    <citation type="journal article" date="2019" name="Sci. Rep.">
        <title>Draft genome of Tanacetum cinerariifolium, the natural source of mosquito coil.</title>
        <authorList>
            <person name="Yamashiro T."/>
            <person name="Shiraishi A."/>
            <person name="Satake H."/>
            <person name="Nakayama K."/>
        </authorList>
    </citation>
    <scope>NUCLEOTIDE SEQUENCE</scope>
</reference>
<evidence type="ECO:0000256" key="1">
    <source>
        <dbReference type="ARBA" id="ARBA00022837"/>
    </source>
</evidence>
<dbReference type="PANTHER" id="PTHR11216">
    <property type="entry name" value="EH DOMAIN"/>
    <property type="match status" value="1"/>
</dbReference>
<feature type="compositionally biased region" description="Polar residues" evidence="3">
    <location>
        <begin position="317"/>
        <end position="327"/>
    </location>
</feature>
<evidence type="ECO:0000313" key="6">
    <source>
        <dbReference type="EMBL" id="GEU50408.1"/>
    </source>
</evidence>
<feature type="domain" description="EF-hand" evidence="5">
    <location>
        <begin position="391"/>
        <end position="426"/>
    </location>
</feature>
<feature type="compositionally biased region" description="Low complexity" evidence="3">
    <location>
        <begin position="466"/>
        <end position="482"/>
    </location>
</feature>
<feature type="compositionally biased region" description="Polar residues" evidence="3">
    <location>
        <begin position="226"/>
        <end position="236"/>
    </location>
</feature>
<dbReference type="Pfam" id="PF12763">
    <property type="entry name" value="EH"/>
    <property type="match status" value="2"/>
</dbReference>
<feature type="compositionally biased region" description="Low complexity" evidence="3">
    <location>
        <begin position="173"/>
        <end position="183"/>
    </location>
</feature>
<feature type="compositionally biased region" description="Gly residues" evidence="3">
    <location>
        <begin position="184"/>
        <end position="195"/>
    </location>
</feature>
<dbReference type="PROSITE" id="PS00018">
    <property type="entry name" value="EF_HAND_1"/>
    <property type="match status" value="1"/>
</dbReference>
<keyword evidence="2" id="KW-0175">Coiled coil</keyword>
<dbReference type="GO" id="GO:0016197">
    <property type="term" value="P:endosomal transport"/>
    <property type="evidence" value="ECO:0007669"/>
    <property type="project" value="TreeGrafter"/>
</dbReference>
<feature type="compositionally biased region" description="Polar residues" evidence="3">
    <location>
        <begin position="508"/>
        <end position="526"/>
    </location>
</feature>
<dbReference type="PANTHER" id="PTHR11216:SF137">
    <property type="entry name" value="CALCIUM-BINDING EF HAND FAMILY PROTEIN"/>
    <property type="match status" value="1"/>
</dbReference>
<sequence length="994" mass="108154">MSKFEEYFRRADLDKDGRISGAEAVAFFQASNLPKPTLAQIWQHADQNRTGFLGRQEFFNALKLVTVAQSKRELTPDIVKAALYGPASSKIPAPQINPAALPPAQPNATGPRPPTQQPGIVNSMAPRPPTQQPGVVNPMQTQNIDIRSQGPPNSMAPPSAQYFAPQGNQSMRSPPQSGPLPSQGVGGPSFQAGGGLAGPGLSNSNVSGGWLGGRGVGATVPKPQEPLSSSSFTASRPSVGGTGIASSPMFGGDLFSASSSSSMPTQTASIPPVSSASVPATSAPQTPAKIDPLGALNAFTRQPTVAPVQSAGPSAPRPNQQGPTQNAKFGYQEQVPNTERTQVSNTSLPQWPKMTRAGVNKYMNVFMEVDSDRDGKITGDQARSLFLSWKLPREILKQVWDLSDQDNDSMLSLREFCIALYLMERYREGQNLPPTLPSNVLLDETLLSLTGPPNPSYRPAGWGANPGSAPQQPGMPGGQQMSHANMRPPMPGAQPMQYNQPKGPMPSMDNSHAHQLSNGDQNTSRSVALETTEAEKVVEDKKEILDSREKMAFYRNKMQDLVLYKSRCDNRLNEITERAIADKREAEMLAKKYEEKYKQVAEVASKLTIEEASFRDIQERKMELNQALVKMDQGGSADGILQVRADRIQSDLEELLKALTERCKKHGIDVKSTAVIELPKGWQPGVPEISAVWDEDWDKFEDEGFSFDATVPANTNPTSQAENSATMDDVSEDSYSNADRKKPFETESAYAHSEDESAKSPADSPTAEKIFESPTKEDSFNHFGKSFDADTERGFDDQGWGTFDNNDDVDSVWGFNSDTAKDAEHEKHGESYFFDSNSFTASPRKSDSPQGNNSFFQKKSPFGFDDSVPGSPASRAGTSPRYSGGGAENSFFDNFSRYDSFSATDRGSPKQETFSRFDSMSSSTQDNNFSRFDSMSSTTQDRSFARFDSMSSNAGFDQGHTYSFDDSDPFGSSGPFKVSSETQTGKNETGKWAF</sequence>
<dbReference type="SMART" id="SM00027">
    <property type="entry name" value="EH"/>
    <property type="match status" value="2"/>
</dbReference>
<keyword evidence="6" id="KW-0675">Receptor</keyword>
<feature type="compositionally biased region" description="Polar residues" evidence="3">
    <location>
        <begin position="916"/>
        <end position="935"/>
    </location>
</feature>
<keyword evidence="1" id="KW-0106">Calcium</keyword>
<protein>
    <submittedName>
        <fullName evidence="6">Epidermal growth factor receptor substrate 15-like 1</fullName>
    </submittedName>
</protein>
<dbReference type="InterPro" id="IPR011992">
    <property type="entry name" value="EF-hand-dom_pair"/>
</dbReference>
<dbReference type="GO" id="GO:0005509">
    <property type="term" value="F:calcium ion binding"/>
    <property type="evidence" value="ECO:0007669"/>
    <property type="project" value="InterPro"/>
</dbReference>
<dbReference type="PROSITE" id="PS50031">
    <property type="entry name" value="EH"/>
    <property type="match status" value="2"/>
</dbReference>
<dbReference type="GO" id="GO:0005737">
    <property type="term" value="C:cytoplasm"/>
    <property type="evidence" value="ECO:0007669"/>
    <property type="project" value="TreeGrafter"/>
</dbReference>
<feature type="compositionally biased region" description="Polar residues" evidence="3">
    <location>
        <begin position="712"/>
        <end position="726"/>
    </location>
</feature>
<comment type="caution">
    <text evidence="6">The sequence shown here is derived from an EMBL/GenBank/DDBJ whole genome shotgun (WGS) entry which is preliminary data.</text>
</comment>
<evidence type="ECO:0000256" key="2">
    <source>
        <dbReference type="SAM" id="Coils"/>
    </source>
</evidence>
<feature type="region of interest" description="Disordered" evidence="3">
    <location>
        <begin position="306"/>
        <end position="327"/>
    </location>
</feature>
<feature type="domain" description="EF-hand" evidence="5">
    <location>
        <begin position="1"/>
        <end position="34"/>
    </location>
</feature>
<name>A0A6L2KLV3_TANCI</name>
<feature type="compositionally biased region" description="Basic and acidic residues" evidence="3">
    <location>
        <begin position="769"/>
        <end position="796"/>
    </location>
</feature>
<dbReference type="AlphaFoldDB" id="A0A6L2KLV3"/>
<feature type="compositionally biased region" description="Polar residues" evidence="3">
    <location>
        <begin position="132"/>
        <end position="152"/>
    </location>
</feature>
<dbReference type="PROSITE" id="PS50222">
    <property type="entry name" value="EF_HAND_2"/>
    <property type="match status" value="3"/>
</dbReference>
<feature type="compositionally biased region" description="Pro residues" evidence="3">
    <location>
        <begin position="100"/>
        <end position="116"/>
    </location>
</feature>
<feature type="coiled-coil region" evidence="2">
    <location>
        <begin position="576"/>
        <end position="610"/>
    </location>
</feature>
<dbReference type="SMART" id="SM00054">
    <property type="entry name" value="EFh"/>
    <property type="match status" value="4"/>
</dbReference>
<feature type="region of interest" description="Disordered" evidence="3">
    <location>
        <begin position="902"/>
        <end position="935"/>
    </location>
</feature>
<feature type="region of interest" description="Disordered" evidence="3">
    <location>
        <begin position="94"/>
        <end position="195"/>
    </location>
</feature>
<dbReference type="InterPro" id="IPR018247">
    <property type="entry name" value="EF_Hand_1_Ca_BS"/>
</dbReference>
<dbReference type="CDD" id="cd00052">
    <property type="entry name" value="EH"/>
    <property type="match status" value="2"/>
</dbReference>
<accession>A0A6L2KLV3</accession>
<dbReference type="GO" id="GO:0005634">
    <property type="term" value="C:nucleus"/>
    <property type="evidence" value="ECO:0007669"/>
    <property type="project" value="TreeGrafter"/>
</dbReference>
<feature type="domain" description="EF-hand" evidence="5">
    <location>
        <begin position="38"/>
        <end position="68"/>
    </location>
</feature>
<organism evidence="6">
    <name type="scientific">Tanacetum cinerariifolium</name>
    <name type="common">Dalmatian daisy</name>
    <name type="synonym">Chrysanthemum cinerariifolium</name>
    <dbReference type="NCBI Taxonomy" id="118510"/>
    <lineage>
        <taxon>Eukaryota</taxon>
        <taxon>Viridiplantae</taxon>
        <taxon>Streptophyta</taxon>
        <taxon>Embryophyta</taxon>
        <taxon>Tracheophyta</taxon>
        <taxon>Spermatophyta</taxon>
        <taxon>Magnoliopsida</taxon>
        <taxon>eudicotyledons</taxon>
        <taxon>Gunneridae</taxon>
        <taxon>Pentapetalae</taxon>
        <taxon>asterids</taxon>
        <taxon>campanulids</taxon>
        <taxon>Asterales</taxon>
        <taxon>Asteraceae</taxon>
        <taxon>Asteroideae</taxon>
        <taxon>Anthemideae</taxon>
        <taxon>Anthemidinae</taxon>
        <taxon>Tanacetum</taxon>
    </lineage>
</organism>
<feature type="region of interest" description="Disordered" evidence="3">
    <location>
        <begin position="220"/>
        <end position="245"/>
    </location>
</feature>
<feature type="region of interest" description="Disordered" evidence="3">
    <location>
        <begin position="257"/>
        <end position="288"/>
    </location>
</feature>
<dbReference type="GO" id="GO:0005886">
    <property type="term" value="C:plasma membrane"/>
    <property type="evidence" value="ECO:0007669"/>
    <property type="project" value="TreeGrafter"/>
</dbReference>
<proteinExistence type="predicted"/>
<evidence type="ECO:0000259" key="4">
    <source>
        <dbReference type="PROSITE" id="PS50031"/>
    </source>
</evidence>
<feature type="region of interest" description="Disordered" evidence="3">
    <location>
        <begin position="833"/>
        <end position="887"/>
    </location>
</feature>
<feature type="region of interest" description="Disordered" evidence="3">
    <location>
        <begin position="707"/>
        <end position="815"/>
    </location>
</feature>
<dbReference type="SUPFAM" id="SSF47473">
    <property type="entry name" value="EF-hand"/>
    <property type="match status" value="1"/>
</dbReference>
<dbReference type="InterPro" id="IPR002048">
    <property type="entry name" value="EF_hand_dom"/>
</dbReference>
<dbReference type="InterPro" id="IPR000261">
    <property type="entry name" value="EH_dom"/>
</dbReference>
<dbReference type="EMBL" id="BKCJ010002710">
    <property type="protein sequence ID" value="GEU50408.1"/>
    <property type="molecule type" value="Genomic_DNA"/>
</dbReference>
<feature type="domain" description="EH" evidence="4">
    <location>
        <begin position="358"/>
        <end position="441"/>
    </location>
</feature>
<evidence type="ECO:0000256" key="3">
    <source>
        <dbReference type="SAM" id="MobiDB-lite"/>
    </source>
</evidence>
<feature type="compositionally biased region" description="Polar residues" evidence="3">
    <location>
        <begin position="834"/>
        <end position="857"/>
    </location>
</feature>
<feature type="domain" description="EH" evidence="4">
    <location>
        <begin position="1"/>
        <end position="90"/>
    </location>
</feature>
<gene>
    <name evidence="6" type="ORF">Tci_022386</name>
</gene>
<evidence type="ECO:0000259" key="5">
    <source>
        <dbReference type="PROSITE" id="PS50222"/>
    </source>
</evidence>
<dbReference type="GO" id="GO:0006897">
    <property type="term" value="P:endocytosis"/>
    <property type="evidence" value="ECO:0007669"/>
    <property type="project" value="TreeGrafter"/>
</dbReference>
<dbReference type="Gene3D" id="1.10.238.10">
    <property type="entry name" value="EF-hand"/>
    <property type="match status" value="2"/>
</dbReference>
<feature type="region of interest" description="Disordered" evidence="3">
    <location>
        <begin position="451"/>
        <end position="532"/>
    </location>
</feature>